<proteinExistence type="inferred from homology"/>
<dbReference type="InterPro" id="IPR006016">
    <property type="entry name" value="UspA"/>
</dbReference>
<evidence type="ECO:0000313" key="3">
    <source>
        <dbReference type="EMBL" id="TQL29091.1"/>
    </source>
</evidence>
<dbReference type="InterPro" id="IPR014729">
    <property type="entry name" value="Rossmann-like_a/b/a_fold"/>
</dbReference>
<dbReference type="RefSeq" id="WP_142007836.1">
    <property type="nucleotide sequence ID" value="NZ_CAJTBP010000001.1"/>
</dbReference>
<dbReference type="OrthoDB" id="5419113at2"/>
<dbReference type="PRINTS" id="PR01438">
    <property type="entry name" value="UNVRSLSTRESS"/>
</dbReference>
<sequence>MTILVAYAPDPSGEAALTAGIEQARERQEGVVVVNGTRGDALVDPRFSPERTWEQVRSELEGSGLDFELRQPMGPDVADLVLETAEEVGASMIVVGLRRRTPVGKLILGSTSQRILLDAGCPVLAVKADPAVTSPR</sequence>
<name>A0A542WZT6_9MICO</name>
<evidence type="ECO:0000313" key="4">
    <source>
        <dbReference type="Proteomes" id="UP000318336"/>
    </source>
</evidence>
<dbReference type="Gene3D" id="3.40.50.620">
    <property type="entry name" value="HUPs"/>
    <property type="match status" value="1"/>
</dbReference>
<evidence type="ECO:0000256" key="1">
    <source>
        <dbReference type="ARBA" id="ARBA00008791"/>
    </source>
</evidence>
<dbReference type="AlphaFoldDB" id="A0A542WZT6"/>
<dbReference type="SUPFAM" id="SSF52402">
    <property type="entry name" value="Adenine nucleotide alpha hydrolases-like"/>
    <property type="match status" value="1"/>
</dbReference>
<dbReference type="InterPro" id="IPR006015">
    <property type="entry name" value="Universal_stress_UspA"/>
</dbReference>
<dbReference type="Pfam" id="PF00582">
    <property type="entry name" value="Usp"/>
    <property type="match status" value="1"/>
</dbReference>
<accession>A0A542WZT6</accession>
<dbReference type="Proteomes" id="UP000318336">
    <property type="component" value="Unassembled WGS sequence"/>
</dbReference>
<protein>
    <submittedName>
        <fullName evidence="3">Universal stress protein family protein</fullName>
    </submittedName>
</protein>
<evidence type="ECO:0000259" key="2">
    <source>
        <dbReference type="Pfam" id="PF00582"/>
    </source>
</evidence>
<dbReference type="EMBL" id="VFOK01000002">
    <property type="protein sequence ID" value="TQL29091.1"/>
    <property type="molecule type" value="Genomic_DNA"/>
</dbReference>
<reference evidence="3 4" key="1">
    <citation type="submission" date="2019-06" db="EMBL/GenBank/DDBJ databases">
        <title>Sequencing the genomes of 1000 actinobacteria strains.</title>
        <authorList>
            <person name="Klenk H.-P."/>
        </authorList>
    </citation>
    <scope>NUCLEOTIDE SEQUENCE [LARGE SCALE GENOMIC DNA]</scope>
    <source>
        <strain evidence="3 4">DSM 24617</strain>
    </source>
</reference>
<comment type="caution">
    <text evidence="3">The sequence shown here is derived from an EMBL/GenBank/DDBJ whole genome shotgun (WGS) entry which is preliminary data.</text>
</comment>
<dbReference type="CDD" id="cd00293">
    <property type="entry name" value="USP-like"/>
    <property type="match status" value="1"/>
</dbReference>
<feature type="domain" description="UspA" evidence="2">
    <location>
        <begin position="2"/>
        <end position="127"/>
    </location>
</feature>
<organism evidence="3 4">
    <name type="scientific">Barrientosiimonas humi</name>
    <dbReference type="NCBI Taxonomy" id="999931"/>
    <lineage>
        <taxon>Bacteria</taxon>
        <taxon>Bacillati</taxon>
        <taxon>Actinomycetota</taxon>
        <taxon>Actinomycetes</taxon>
        <taxon>Micrococcales</taxon>
        <taxon>Dermacoccaceae</taxon>
        <taxon>Barrientosiimonas</taxon>
    </lineage>
</organism>
<keyword evidence="4" id="KW-1185">Reference proteome</keyword>
<comment type="similarity">
    <text evidence="1">Belongs to the universal stress protein A family.</text>
</comment>
<gene>
    <name evidence="3" type="ORF">FB554_3410</name>
</gene>